<organism evidence="1 2">
    <name type="scientific">Marivita hallyeonensis</name>
    <dbReference type="NCBI Taxonomy" id="996342"/>
    <lineage>
        <taxon>Bacteria</taxon>
        <taxon>Pseudomonadati</taxon>
        <taxon>Pseudomonadota</taxon>
        <taxon>Alphaproteobacteria</taxon>
        <taxon>Rhodobacterales</taxon>
        <taxon>Roseobacteraceae</taxon>
        <taxon>Marivita</taxon>
    </lineage>
</organism>
<accession>A0A1M5WVJ0</accession>
<dbReference type="RefSeq" id="WP_072779421.1">
    <property type="nucleotide sequence ID" value="NZ_FQXC01000005.1"/>
</dbReference>
<gene>
    <name evidence="1" type="ORF">SAMN05443551_3545</name>
</gene>
<evidence type="ECO:0000313" key="2">
    <source>
        <dbReference type="Proteomes" id="UP000184221"/>
    </source>
</evidence>
<sequence length="278" mass="31189">MSERPVIASLWIGAPLTFLEQLCLQSFVDAGHRTKLYVYDTVGNVPDGVEIADANEILPATEFIVNAQSGKAGPHSDKFRYHLLSKTDEIWVDTDAYCTKPFPEVDYLFGNHFNTVIANGVLRLPKDSPTLAGLLEFTSHQYPDLPEDFPFVRKTVRAEYEARRKAGNPMHVSELPWEIWGPFAITHFAWRHDEAKHTTGKDVLYPISGGEISRVLQMPWRAKISIPEETLSVHFYGSKIRNLLAKSDGVPHPRSFLGRLCEKHGINPANGPITKEAA</sequence>
<reference evidence="1 2" key="1">
    <citation type="submission" date="2016-11" db="EMBL/GenBank/DDBJ databases">
        <authorList>
            <person name="Jaros S."/>
            <person name="Januszkiewicz K."/>
            <person name="Wedrychowicz H."/>
        </authorList>
    </citation>
    <scope>NUCLEOTIDE SEQUENCE [LARGE SCALE GENOMIC DNA]</scope>
    <source>
        <strain evidence="1 2">DSM 29431</strain>
    </source>
</reference>
<keyword evidence="2" id="KW-1185">Reference proteome</keyword>
<evidence type="ECO:0000313" key="1">
    <source>
        <dbReference type="EMBL" id="SHH91511.1"/>
    </source>
</evidence>
<dbReference type="OrthoDB" id="5354021at2"/>
<evidence type="ECO:0008006" key="3">
    <source>
        <dbReference type="Google" id="ProtNLM"/>
    </source>
</evidence>
<dbReference type="EMBL" id="FQXC01000005">
    <property type="protein sequence ID" value="SHH91511.1"/>
    <property type="molecule type" value="Genomic_DNA"/>
</dbReference>
<dbReference type="AlphaFoldDB" id="A0A1M5WVJ0"/>
<dbReference type="Proteomes" id="UP000184221">
    <property type="component" value="Unassembled WGS sequence"/>
</dbReference>
<dbReference type="STRING" id="996342.SAMN05443551_3545"/>
<name>A0A1M5WVJ0_9RHOB</name>
<protein>
    <recommendedName>
        <fullName evidence="3">Alpha 1,4-glycosyltransferase conserved region</fullName>
    </recommendedName>
</protein>
<proteinExistence type="predicted"/>